<feature type="compositionally biased region" description="Acidic residues" evidence="1">
    <location>
        <begin position="531"/>
        <end position="545"/>
    </location>
</feature>
<sequence>MSFNNTNTNTNQTTADESLNQIPPHLQMLLNVALDRQAQIYQGTMKEMSDELKQLKMTRGGPQSEPGQQLSGQSKQKKSVRTAVPIPRPSAPPRMATRAQTRRAEAIATNVRRENFRRAQSEPVSSTGHAITPKKVRARANLKNHSPSTTKKLPNQMMLDDYPDNFLDTKECLFTHIRLLWGMVEVSTPPPPANPELVRQFCSSFKDIDDFERRINDSNAAALIAQADVQTLKDARAGNIRVGRNFIHIGEVHLLYIHGYLAKLGIRCWGPDLEEGPESLFNSACRIAALNTFRQVAGAGGYDFMNFNHDYKDDMVRFIDAYNHYVHHVSSKKFQAEIKQPGKYKETVELKNTSRNRARLRDARYKFAVANDFPERYQKIIKEITANSDDEWDPNAKCFSIRTLPYRSHSANIFFRRIDQVMKDVASAAGRTSRMRVRKLPKDPVTSGFTKVPKNLPLDFYHRGWLSKLPISQQQSIPNLEQVAFLPDPTKSLLPKNHPRHDQIEDLKDRQFNKLYLTDIIRLYHLDAAEDDDDDDDEEEDDNDQENGAADMEAGEVVEGGVIDLEAESDGYLEEGDWGNYYQSDEDADYDGEEDEDGDKEMADNADGSHLNYGGRGLTDAEENAIHAEQGVSCY</sequence>
<evidence type="ECO:0000313" key="3">
    <source>
        <dbReference type="EMBL" id="KAA1130316.1"/>
    </source>
</evidence>
<feature type="compositionally biased region" description="Acidic residues" evidence="1">
    <location>
        <begin position="584"/>
        <end position="599"/>
    </location>
</feature>
<feature type="region of interest" description="Disordered" evidence="1">
    <location>
        <begin position="1"/>
        <end position="22"/>
    </location>
</feature>
<evidence type="ECO:0000313" key="5">
    <source>
        <dbReference type="Proteomes" id="UP000325313"/>
    </source>
</evidence>
<name>A0A5B0LQB6_PUCGR</name>
<proteinExistence type="predicted"/>
<dbReference type="Proteomes" id="UP000324748">
    <property type="component" value="Unassembled WGS sequence"/>
</dbReference>
<dbReference type="AlphaFoldDB" id="A0A5B0LQB6"/>
<accession>A0A5B0LQB6</accession>
<keyword evidence="4" id="KW-1185">Reference proteome</keyword>
<feature type="compositionally biased region" description="Low complexity" evidence="1">
    <location>
        <begin position="1"/>
        <end position="14"/>
    </location>
</feature>
<evidence type="ECO:0000313" key="2">
    <source>
        <dbReference type="EMBL" id="KAA1066043.1"/>
    </source>
</evidence>
<feature type="region of interest" description="Disordered" evidence="1">
    <location>
        <begin position="531"/>
        <end position="617"/>
    </location>
</feature>
<evidence type="ECO:0000256" key="1">
    <source>
        <dbReference type="SAM" id="MobiDB-lite"/>
    </source>
</evidence>
<dbReference type="EMBL" id="VSWC01000196">
    <property type="protein sequence ID" value="KAA1066043.1"/>
    <property type="molecule type" value="Genomic_DNA"/>
</dbReference>
<dbReference type="EMBL" id="VDEP01000110">
    <property type="protein sequence ID" value="KAA1130316.1"/>
    <property type="molecule type" value="Genomic_DNA"/>
</dbReference>
<feature type="compositionally biased region" description="Acidic residues" evidence="1">
    <location>
        <begin position="565"/>
        <end position="577"/>
    </location>
</feature>
<comment type="caution">
    <text evidence="2">The sequence shown here is derived from an EMBL/GenBank/DDBJ whole genome shotgun (WGS) entry which is preliminary data.</text>
</comment>
<reference evidence="4 5" key="1">
    <citation type="submission" date="2019-05" db="EMBL/GenBank/DDBJ databases">
        <title>Emergence of the Ug99 lineage of the wheat stem rust pathogen through somatic hybridization.</title>
        <authorList>
            <person name="Li F."/>
            <person name="Upadhyaya N.M."/>
            <person name="Sperschneider J."/>
            <person name="Matny O."/>
            <person name="Nguyen-Phuc H."/>
            <person name="Mago R."/>
            <person name="Raley C."/>
            <person name="Miller M.E."/>
            <person name="Silverstein K.A.T."/>
            <person name="Henningsen E."/>
            <person name="Hirsch C.D."/>
            <person name="Visser B."/>
            <person name="Pretorius Z.A."/>
            <person name="Steffenson B.J."/>
            <person name="Schwessinger B."/>
            <person name="Dodds P.N."/>
            <person name="Figueroa M."/>
        </authorList>
    </citation>
    <scope>NUCLEOTIDE SEQUENCE [LARGE SCALE GENOMIC DNA]</scope>
    <source>
        <strain evidence="2">21-0</strain>
        <strain evidence="3 5">Ug99</strain>
    </source>
</reference>
<dbReference type="OrthoDB" id="2506854at2759"/>
<protein>
    <submittedName>
        <fullName evidence="2">Uncharacterized protein</fullName>
    </submittedName>
</protein>
<feature type="region of interest" description="Disordered" evidence="1">
    <location>
        <begin position="57"/>
        <end position="99"/>
    </location>
</feature>
<organism evidence="2 4">
    <name type="scientific">Puccinia graminis f. sp. tritici</name>
    <dbReference type="NCBI Taxonomy" id="56615"/>
    <lineage>
        <taxon>Eukaryota</taxon>
        <taxon>Fungi</taxon>
        <taxon>Dikarya</taxon>
        <taxon>Basidiomycota</taxon>
        <taxon>Pucciniomycotina</taxon>
        <taxon>Pucciniomycetes</taxon>
        <taxon>Pucciniales</taxon>
        <taxon>Pucciniaceae</taxon>
        <taxon>Puccinia</taxon>
    </lineage>
</organism>
<dbReference type="Proteomes" id="UP000325313">
    <property type="component" value="Unassembled WGS sequence"/>
</dbReference>
<evidence type="ECO:0000313" key="4">
    <source>
        <dbReference type="Proteomes" id="UP000324748"/>
    </source>
</evidence>
<gene>
    <name evidence="2" type="ORF">PGT21_019177</name>
    <name evidence="3" type="ORF">PGTUg99_015599</name>
</gene>